<keyword evidence="2" id="KW-0472">Membrane</keyword>
<feature type="region of interest" description="Disordered" evidence="1">
    <location>
        <begin position="43"/>
        <end position="107"/>
    </location>
</feature>
<feature type="compositionally biased region" description="Basic residues" evidence="1">
    <location>
        <begin position="43"/>
        <end position="54"/>
    </location>
</feature>
<dbReference type="Proteomes" id="UP000055045">
    <property type="component" value="Unassembled WGS sequence"/>
</dbReference>
<keyword evidence="2" id="KW-0812">Transmembrane</keyword>
<organism evidence="3 4">
    <name type="scientific">Penicillium freii</name>
    <dbReference type="NCBI Taxonomy" id="48697"/>
    <lineage>
        <taxon>Eukaryota</taxon>
        <taxon>Fungi</taxon>
        <taxon>Dikarya</taxon>
        <taxon>Ascomycota</taxon>
        <taxon>Pezizomycotina</taxon>
        <taxon>Eurotiomycetes</taxon>
        <taxon>Eurotiomycetidae</taxon>
        <taxon>Eurotiales</taxon>
        <taxon>Aspergillaceae</taxon>
        <taxon>Penicillium</taxon>
    </lineage>
</organism>
<name>A0A117NST0_PENFR</name>
<dbReference type="AlphaFoldDB" id="A0A117NST0"/>
<evidence type="ECO:0000256" key="2">
    <source>
        <dbReference type="SAM" id="Phobius"/>
    </source>
</evidence>
<comment type="caution">
    <text evidence="3">The sequence shown here is derived from an EMBL/GenBank/DDBJ whole genome shotgun (WGS) entry which is preliminary data.</text>
</comment>
<keyword evidence="4" id="KW-1185">Reference proteome</keyword>
<evidence type="ECO:0000256" key="1">
    <source>
        <dbReference type="SAM" id="MobiDB-lite"/>
    </source>
</evidence>
<gene>
    <name evidence="3" type="ORF">ACN42_g288</name>
</gene>
<feature type="transmembrane region" description="Helical" evidence="2">
    <location>
        <begin position="12"/>
        <end position="34"/>
    </location>
</feature>
<evidence type="ECO:0000313" key="4">
    <source>
        <dbReference type="Proteomes" id="UP000055045"/>
    </source>
</evidence>
<keyword evidence="2" id="KW-1133">Transmembrane helix</keyword>
<dbReference type="EMBL" id="LLXE01000004">
    <property type="protein sequence ID" value="KUM66762.1"/>
    <property type="molecule type" value="Genomic_DNA"/>
</dbReference>
<accession>A0A117NST0</accession>
<evidence type="ECO:0000313" key="3">
    <source>
        <dbReference type="EMBL" id="KUM66762.1"/>
    </source>
</evidence>
<reference evidence="3 4" key="1">
    <citation type="submission" date="2015-10" db="EMBL/GenBank/DDBJ databases">
        <title>Genome sequencing of Penicillium freii.</title>
        <authorList>
            <person name="Nguyen H.D."/>
            <person name="Visagie C.M."/>
            <person name="Seifert K.A."/>
        </authorList>
    </citation>
    <scope>NUCLEOTIDE SEQUENCE [LARGE SCALE GENOMIC DNA]</scope>
    <source>
        <strain evidence="3 4">DAOM 242723</strain>
    </source>
</reference>
<proteinExistence type="predicted"/>
<sequence length="107" mass="11945">MTATADFRCVGFLSLVLSLCNLTSSTLYSIYLTLHHALRRPPRRSLLTRRHRANRPSAKPVKPTPQPNPTRKWAGFWALSSGPPTGHGHGVRAQWAFNRGPIGPNRH</sequence>
<protein>
    <submittedName>
        <fullName evidence="3">Uncharacterized protein</fullName>
    </submittedName>
</protein>